<sequence>MLLPGAEVKGLDHEECLALIECAEDAQDQLMSLLALLVSAERKRPSPNDSLISEWNDLLQLSIDLEIALPGSDVSTYEKTIAIFRSESSKLERQIGLHYKSSEDGI</sequence>
<dbReference type="OrthoDB" id="6892706at2"/>
<dbReference type="Proteomes" id="UP000431485">
    <property type="component" value="Unassembled WGS sequence"/>
</dbReference>
<reference evidence="1 2" key="1">
    <citation type="submission" date="2019-11" db="EMBL/GenBank/DDBJ databases">
        <title>Pseudmonas karstica sp. nov. and Pseudomonas spelaei sp. nov. from caves.</title>
        <authorList>
            <person name="Zeman M."/>
        </authorList>
    </citation>
    <scope>NUCLEOTIDE SEQUENCE [LARGE SCALE GENOMIC DNA]</scope>
    <source>
        <strain evidence="1 2">CCM 7891</strain>
    </source>
</reference>
<evidence type="ECO:0008006" key="3">
    <source>
        <dbReference type="Google" id="ProtNLM"/>
    </source>
</evidence>
<dbReference type="EMBL" id="WLYI01000001">
    <property type="protein sequence ID" value="MTD17535.1"/>
    <property type="molecule type" value="Genomic_DNA"/>
</dbReference>
<dbReference type="RefSeq" id="WP_154741320.1">
    <property type="nucleotide sequence ID" value="NZ_JBHSTG010000004.1"/>
</dbReference>
<dbReference type="AlphaFoldDB" id="A0A7X2UX09"/>
<name>A0A7X2UX09_9PSED</name>
<gene>
    <name evidence="1" type="ORF">GIR22_00040</name>
</gene>
<comment type="caution">
    <text evidence="1">The sequence shown here is derived from an EMBL/GenBank/DDBJ whole genome shotgun (WGS) entry which is preliminary data.</text>
</comment>
<keyword evidence="2" id="KW-1185">Reference proteome</keyword>
<evidence type="ECO:0000313" key="1">
    <source>
        <dbReference type="EMBL" id="MTD17535.1"/>
    </source>
</evidence>
<evidence type="ECO:0000313" key="2">
    <source>
        <dbReference type="Proteomes" id="UP000431485"/>
    </source>
</evidence>
<organism evidence="1 2">
    <name type="scientific">Pseudomonas karstica</name>
    <dbReference type="NCBI Taxonomy" id="1055468"/>
    <lineage>
        <taxon>Bacteria</taxon>
        <taxon>Pseudomonadati</taxon>
        <taxon>Pseudomonadota</taxon>
        <taxon>Gammaproteobacteria</taxon>
        <taxon>Pseudomonadales</taxon>
        <taxon>Pseudomonadaceae</taxon>
        <taxon>Pseudomonas</taxon>
    </lineage>
</organism>
<proteinExistence type="predicted"/>
<protein>
    <recommendedName>
        <fullName evidence="3">Tsi6 domain-containing protein</fullName>
    </recommendedName>
</protein>
<accession>A0A7X2UX09</accession>